<protein>
    <submittedName>
        <fullName evidence="1">Uncharacterized protein</fullName>
    </submittedName>
</protein>
<keyword evidence="2" id="KW-1185">Reference proteome</keyword>
<evidence type="ECO:0000313" key="2">
    <source>
        <dbReference type="Proteomes" id="UP001159363"/>
    </source>
</evidence>
<gene>
    <name evidence="1" type="ORF">PR048_002054</name>
</gene>
<dbReference type="Proteomes" id="UP001159363">
    <property type="component" value="Chromosome 1"/>
</dbReference>
<comment type="caution">
    <text evidence="1">The sequence shown here is derived from an EMBL/GenBank/DDBJ whole genome shotgun (WGS) entry which is preliminary data.</text>
</comment>
<sequence>MSDILNFVEWWPTMYKRDGVAKTAKVLFQPGSFMHIKYSSENQGTVTTSGIYGWIGAPHFQFEAETQC</sequence>
<evidence type="ECO:0000313" key="1">
    <source>
        <dbReference type="EMBL" id="KAJ8896709.1"/>
    </source>
</evidence>
<dbReference type="EMBL" id="JARBHB010000001">
    <property type="protein sequence ID" value="KAJ8896709.1"/>
    <property type="molecule type" value="Genomic_DNA"/>
</dbReference>
<accession>A0ABQ9IKI8</accession>
<proteinExistence type="predicted"/>
<name>A0ABQ9IKI8_9NEOP</name>
<organism evidence="1 2">
    <name type="scientific">Dryococelus australis</name>
    <dbReference type="NCBI Taxonomy" id="614101"/>
    <lineage>
        <taxon>Eukaryota</taxon>
        <taxon>Metazoa</taxon>
        <taxon>Ecdysozoa</taxon>
        <taxon>Arthropoda</taxon>
        <taxon>Hexapoda</taxon>
        <taxon>Insecta</taxon>
        <taxon>Pterygota</taxon>
        <taxon>Neoptera</taxon>
        <taxon>Polyneoptera</taxon>
        <taxon>Phasmatodea</taxon>
        <taxon>Verophasmatodea</taxon>
        <taxon>Anareolatae</taxon>
        <taxon>Phasmatidae</taxon>
        <taxon>Eurycanthinae</taxon>
        <taxon>Dryococelus</taxon>
    </lineage>
</organism>
<reference evidence="1 2" key="1">
    <citation type="submission" date="2023-02" db="EMBL/GenBank/DDBJ databases">
        <title>LHISI_Scaffold_Assembly.</title>
        <authorList>
            <person name="Stuart O.P."/>
            <person name="Cleave R."/>
            <person name="Magrath M.J.L."/>
            <person name="Mikheyev A.S."/>
        </authorList>
    </citation>
    <scope>NUCLEOTIDE SEQUENCE [LARGE SCALE GENOMIC DNA]</scope>
    <source>
        <strain evidence="1">Daus_M_001</strain>
        <tissue evidence="1">Leg muscle</tissue>
    </source>
</reference>